<keyword evidence="1" id="KW-0812">Transmembrane</keyword>
<accession>A0ABW0TF96</accession>
<evidence type="ECO:0000313" key="3">
    <source>
        <dbReference type="Proteomes" id="UP001596109"/>
    </source>
</evidence>
<reference evidence="3" key="1">
    <citation type="journal article" date="2019" name="Int. J. Syst. Evol. Microbiol.">
        <title>The Global Catalogue of Microorganisms (GCM) 10K type strain sequencing project: providing services to taxonomists for standard genome sequencing and annotation.</title>
        <authorList>
            <consortium name="The Broad Institute Genomics Platform"/>
            <consortium name="The Broad Institute Genome Sequencing Center for Infectious Disease"/>
            <person name="Wu L."/>
            <person name="Ma J."/>
        </authorList>
    </citation>
    <scope>NUCLEOTIDE SEQUENCE [LARGE SCALE GENOMIC DNA]</scope>
    <source>
        <strain evidence="3">CGMCC 4.1434</strain>
    </source>
</reference>
<comment type="caution">
    <text evidence="2">The sequence shown here is derived from an EMBL/GenBank/DDBJ whole genome shotgun (WGS) entry which is preliminary data.</text>
</comment>
<feature type="transmembrane region" description="Helical" evidence="1">
    <location>
        <begin position="110"/>
        <end position="132"/>
    </location>
</feature>
<dbReference type="PANTHER" id="PTHR40078:SF1">
    <property type="entry name" value="INTEGRAL MEMBRANE PROTEIN"/>
    <property type="match status" value="1"/>
</dbReference>
<dbReference type="EMBL" id="JBHSNO010000005">
    <property type="protein sequence ID" value="MFC5588106.1"/>
    <property type="molecule type" value="Genomic_DNA"/>
</dbReference>
<sequence>MNHKKTITKRLFVYIFGLFALSLGVSLSIQAGLGVSPVSSLAYAFSLTAGLSIGITTVLANVLFIICQAIINKHVEVKEFFLQLLIAFLFGFFMDATLFLAQLLPTPGTLIVRCLYLVISLFVASFGVLHYFSAKLPLMPYDALTYAVSERFKLKFGKAKITGDFINVSVAGAVCLLFIHSFGSIGIGTIIAAYFIGKIAGWMMVHYQQPLQQRIFQTQNQTSSSKIRKSEESLVR</sequence>
<dbReference type="RefSeq" id="WP_381431121.1">
    <property type="nucleotide sequence ID" value="NZ_JBHSNO010000005.1"/>
</dbReference>
<name>A0ABW0TF96_9BACL</name>
<feature type="transmembrane region" description="Helical" evidence="1">
    <location>
        <begin position="185"/>
        <end position="205"/>
    </location>
</feature>
<dbReference type="InterPro" id="IPR038750">
    <property type="entry name" value="YczE/YyaS-like"/>
</dbReference>
<organism evidence="2 3">
    <name type="scientific">Sporosarcina soli</name>
    <dbReference type="NCBI Taxonomy" id="334736"/>
    <lineage>
        <taxon>Bacteria</taxon>
        <taxon>Bacillati</taxon>
        <taxon>Bacillota</taxon>
        <taxon>Bacilli</taxon>
        <taxon>Bacillales</taxon>
        <taxon>Caryophanaceae</taxon>
        <taxon>Sporosarcina</taxon>
    </lineage>
</organism>
<keyword evidence="3" id="KW-1185">Reference proteome</keyword>
<dbReference type="Pfam" id="PF19700">
    <property type="entry name" value="DUF6198"/>
    <property type="match status" value="1"/>
</dbReference>
<dbReference type="PANTHER" id="PTHR40078">
    <property type="entry name" value="INTEGRAL MEMBRANE PROTEIN-RELATED"/>
    <property type="match status" value="1"/>
</dbReference>
<gene>
    <name evidence="2" type="ORF">ACFPRA_04385</name>
</gene>
<evidence type="ECO:0000256" key="1">
    <source>
        <dbReference type="SAM" id="Phobius"/>
    </source>
</evidence>
<feature type="transmembrane region" description="Helical" evidence="1">
    <location>
        <begin position="41"/>
        <end position="68"/>
    </location>
</feature>
<protein>
    <submittedName>
        <fullName evidence="2">YitT family protein</fullName>
    </submittedName>
</protein>
<feature type="transmembrane region" description="Helical" evidence="1">
    <location>
        <begin position="80"/>
        <end position="104"/>
    </location>
</feature>
<evidence type="ECO:0000313" key="2">
    <source>
        <dbReference type="EMBL" id="MFC5588106.1"/>
    </source>
</evidence>
<keyword evidence="1" id="KW-1133">Transmembrane helix</keyword>
<feature type="transmembrane region" description="Helical" evidence="1">
    <location>
        <begin position="12"/>
        <end position="35"/>
    </location>
</feature>
<proteinExistence type="predicted"/>
<dbReference type="Proteomes" id="UP001596109">
    <property type="component" value="Unassembled WGS sequence"/>
</dbReference>
<keyword evidence="1" id="KW-0472">Membrane</keyword>